<sequence length="88" mass="10076">MRSSSFSTVHLVETHPMLHHCSLGMSRLLFYSHPVHDTHSFRCPLNQIAKIGIYCSHLKMSCHEKQHSTTQKSKPSACLHHTTAWQIP</sequence>
<protein>
    <submittedName>
        <fullName evidence="1">Uncharacterized protein</fullName>
    </submittedName>
</protein>
<proteinExistence type="predicted"/>
<name>A0A0A9D8T3_ARUDO</name>
<reference evidence="1" key="2">
    <citation type="journal article" date="2015" name="Data Brief">
        <title>Shoot transcriptome of the giant reed, Arundo donax.</title>
        <authorList>
            <person name="Barrero R.A."/>
            <person name="Guerrero F.D."/>
            <person name="Moolhuijzen P."/>
            <person name="Goolsby J.A."/>
            <person name="Tidwell J."/>
            <person name="Bellgard S.E."/>
            <person name="Bellgard M.I."/>
        </authorList>
    </citation>
    <scope>NUCLEOTIDE SEQUENCE</scope>
    <source>
        <tissue evidence="1">Shoot tissue taken approximately 20 cm above the soil surface</tissue>
    </source>
</reference>
<evidence type="ECO:0000313" key="1">
    <source>
        <dbReference type="EMBL" id="JAD82070.1"/>
    </source>
</evidence>
<dbReference type="AlphaFoldDB" id="A0A0A9D8T3"/>
<accession>A0A0A9D8T3</accession>
<reference evidence="1" key="1">
    <citation type="submission" date="2014-09" db="EMBL/GenBank/DDBJ databases">
        <authorList>
            <person name="Magalhaes I.L.F."/>
            <person name="Oliveira U."/>
            <person name="Santos F.R."/>
            <person name="Vidigal T.H.D.A."/>
            <person name="Brescovit A.D."/>
            <person name="Santos A.J."/>
        </authorList>
    </citation>
    <scope>NUCLEOTIDE SEQUENCE</scope>
    <source>
        <tissue evidence="1">Shoot tissue taken approximately 20 cm above the soil surface</tissue>
    </source>
</reference>
<dbReference type="EMBL" id="GBRH01215825">
    <property type="protein sequence ID" value="JAD82070.1"/>
    <property type="molecule type" value="Transcribed_RNA"/>
</dbReference>
<organism evidence="1">
    <name type="scientific">Arundo donax</name>
    <name type="common">Giant reed</name>
    <name type="synonym">Donax arundinaceus</name>
    <dbReference type="NCBI Taxonomy" id="35708"/>
    <lineage>
        <taxon>Eukaryota</taxon>
        <taxon>Viridiplantae</taxon>
        <taxon>Streptophyta</taxon>
        <taxon>Embryophyta</taxon>
        <taxon>Tracheophyta</taxon>
        <taxon>Spermatophyta</taxon>
        <taxon>Magnoliopsida</taxon>
        <taxon>Liliopsida</taxon>
        <taxon>Poales</taxon>
        <taxon>Poaceae</taxon>
        <taxon>PACMAD clade</taxon>
        <taxon>Arundinoideae</taxon>
        <taxon>Arundineae</taxon>
        <taxon>Arundo</taxon>
    </lineage>
</organism>